<name>A0A8X8GD41_ACIGI</name>
<organism evidence="1 2">
    <name type="scientific">Acinetobacter guillouiae</name>
    <name type="common">Acinetobacter genomosp. 11</name>
    <dbReference type="NCBI Taxonomy" id="106649"/>
    <lineage>
        <taxon>Bacteria</taxon>
        <taxon>Pseudomonadati</taxon>
        <taxon>Pseudomonadota</taxon>
        <taxon>Gammaproteobacteria</taxon>
        <taxon>Moraxellales</taxon>
        <taxon>Moraxellaceae</taxon>
        <taxon>Acinetobacter</taxon>
    </lineage>
</organism>
<dbReference type="EMBL" id="JAHWXT010000001">
    <property type="protein sequence ID" value="MCF0263387.1"/>
    <property type="molecule type" value="Genomic_DNA"/>
</dbReference>
<reference evidence="1" key="1">
    <citation type="submission" date="2021-07" db="EMBL/GenBank/DDBJ databases">
        <authorList>
            <person name="Fernandez M."/>
            <person name="Pereira P."/>
            <person name="Torres Tejerizo G.A."/>
            <person name="Gonzalez P."/>
            <person name="Agostini E."/>
        </authorList>
    </citation>
    <scope>NUCLEOTIDE SEQUENCE</scope>
    <source>
        <strain evidence="1">SFC 500-1A</strain>
    </source>
</reference>
<sequence length="138" mass="15038">MAKLTLKSAQKAIGIGTFVKKTIKFRDAEGKEFSGEILVKILSHDEVVKATDVWGVKNSGELTVDQYRKALLHQVVYEDEKTQFFPKIGDTGSVSTEVIGAMYDAADEVVNFSGKNWISNQTASSGVNSSSTESAEEQ</sequence>
<proteinExistence type="predicted"/>
<dbReference type="RefSeq" id="WP_234622638.1">
    <property type="nucleotide sequence ID" value="NZ_JAHWXT010000001.1"/>
</dbReference>
<dbReference type="AlphaFoldDB" id="A0A8X8GD41"/>
<accession>A0A8X8GD41</accession>
<comment type="caution">
    <text evidence="1">The sequence shown here is derived from an EMBL/GenBank/DDBJ whole genome shotgun (WGS) entry which is preliminary data.</text>
</comment>
<evidence type="ECO:0008006" key="3">
    <source>
        <dbReference type="Google" id="ProtNLM"/>
    </source>
</evidence>
<gene>
    <name evidence="1" type="ORF">KW868_02710</name>
</gene>
<protein>
    <recommendedName>
        <fullName evidence="3">Phage tail protein</fullName>
    </recommendedName>
</protein>
<dbReference type="Proteomes" id="UP000887320">
    <property type="component" value="Unassembled WGS sequence"/>
</dbReference>
<evidence type="ECO:0000313" key="2">
    <source>
        <dbReference type="Proteomes" id="UP000887320"/>
    </source>
</evidence>
<evidence type="ECO:0000313" key="1">
    <source>
        <dbReference type="EMBL" id="MCF0263387.1"/>
    </source>
</evidence>